<dbReference type="SUPFAM" id="SSF118215">
    <property type="entry name" value="Proton glutamate symport protein"/>
    <property type="match status" value="1"/>
</dbReference>
<feature type="transmembrane region" description="Helical" evidence="9">
    <location>
        <begin position="297"/>
        <end position="317"/>
    </location>
</feature>
<keyword evidence="3" id="KW-1003">Cell membrane</keyword>
<dbReference type="InterPro" id="IPR036458">
    <property type="entry name" value="Na:dicarbo_symporter_sf"/>
</dbReference>
<evidence type="ECO:0000256" key="3">
    <source>
        <dbReference type="ARBA" id="ARBA00022475"/>
    </source>
</evidence>
<comment type="subcellular location">
    <subcellularLocation>
        <location evidence="1">Membrane</location>
        <topology evidence="1">Multi-pass membrane protein</topology>
    </subcellularLocation>
</comment>
<evidence type="ECO:0000256" key="6">
    <source>
        <dbReference type="ARBA" id="ARBA00022970"/>
    </source>
</evidence>
<evidence type="ECO:0000256" key="2">
    <source>
        <dbReference type="ARBA" id="ARBA00022448"/>
    </source>
</evidence>
<reference evidence="10" key="1">
    <citation type="journal article" date="2013" name="PLoS ONE">
        <title>Metagenomic insights into the carbohydrate-active enzymes carried by the microorganisms adhering to solid digesta in the rumen of cows.</title>
        <authorList>
            <person name="Wang L."/>
            <person name="Hatem A."/>
            <person name="Catalyurek U.V."/>
            <person name="Morrison M."/>
            <person name="Yu Z."/>
        </authorList>
    </citation>
    <scope>NUCLEOTIDE SEQUENCE</scope>
</reference>
<dbReference type="Gene3D" id="1.10.3860.10">
    <property type="entry name" value="Sodium:dicarboxylate symporter"/>
    <property type="match status" value="1"/>
</dbReference>
<feature type="transmembrane region" description="Helical" evidence="9">
    <location>
        <begin position="212"/>
        <end position="237"/>
    </location>
</feature>
<dbReference type="HAMAP" id="MF_01582">
    <property type="entry name" value="Ser_Thr_transp_SstT"/>
    <property type="match status" value="1"/>
</dbReference>
<dbReference type="FunFam" id="1.10.3860.10:FF:000003">
    <property type="entry name" value="Serine/threonine transporter sstT"/>
    <property type="match status" value="1"/>
</dbReference>
<organism evidence="10">
    <name type="scientific">uncultured bacterium Contig99</name>
    <dbReference type="NCBI Taxonomy" id="1393639"/>
    <lineage>
        <taxon>Bacteria</taxon>
        <taxon>environmental samples</taxon>
    </lineage>
</organism>
<evidence type="ECO:0000256" key="5">
    <source>
        <dbReference type="ARBA" id="ARBA00022847"/>
    </source>
</evidence>
<proteinExistence type="inferred from homology"/>
<dbReference type="GO" id="GO:0032329">
    <property type="term" value="P:serine transport"/>
    <property type="evidence" value="ECO:0007669"/>
    <property type="project" value="InterPro"/>
</dbReference>
<evidence type="ECO:0000256" key="7">
    <source>
        <dbReference type="ARBA" id="ARBA00022989"/>
    </source>
</evidence>
<dbReference type="GO" id="GO:0005886">
    <property type="term" value="C:plasma membrane"/>
    <property type="evidence" value="ECO:0007669"/>
    <property type="project" value="TreeGrafter"/>
</dbReference>
<feature type="transmembrane region" description="Helical" evidence="9">
    <location>
        <begin position="323"/>
        <end position="347"/>
    </location>
</feature>
<dbReference type="Pfam" id="PF00375">
    <property type="entry name" value="SDF"/>
    <property type="match status" value="1"/>
</dbReference>
<keyword evidence="7 9" id="KW-1133">Transmembrane helix</keyword>
<keyword evidence="4 9" id="KW-0812">Transmembrane</keyword>
<dbReference type="AlphaFoldDB" id="W0FI78"/>
<dbReference type="InterPro" id="IPR023025">
    <property type="entry name" value="Ser_Thr_transp_SstT"/>
</dbReference>
<feature type="transmembrane region" description="Helical" evidence="9">
    <location>
        <begin position="179"/>
        <end position="200"/>
    </location>
</feature>
<dbReference type="PRINTS" id="PR00173">
    <property type="entry name" value="EDTRNSPORT"/>
</dbReference>
<accession>W0FI78</accession>
<keyword evidence="8 9" id="KW-0472">Membrane</keyword>
<evidence type="ECO:0000313" key="10">
    <source>
        <dbReference type="EMBL" id="AHF24458.1"/>
    </source>
</evidence>
<protein>
    <submittedName>
        <fullName evidence="10">Na+/serine symporter</fullName>
    </submittedName>
</protein>
<dbReference type="InterPro" id="IPR001991">
    <property type="entry name" value="Na-dicarboxylate_symporter"/>
</dbReference>
<evidence type="ECO:0000256" key="4">
    <source>
        <dbReference type="ARBA" id="ARBA00022692"/>
    </source>
</evidence>
<feature type="transmembrane region" description="Helical" evidence="9">
    <location>
        <begin position="136"/>
        <end position="158"/>
    </location>
</feature>
<evidence type="ECO:0000256" key="8">
    <source>
        <dbReference type="ARBA" id="ARBA00023136"/>
    </source>
</evidence>
<dbReference type="PANTHER" id="PTHR42865">
    <property type="entry name" value="PROTON/GLUTAMATE-ASPARTATE SYMPORTER"/>
    <property type="match status" value="1"/>
</dbReference>
<sequence>MGLIKKWNSMSLILRILIGLVIGAVLGLVIPGQSWIGLPGELFVGALKAVAPILVFVLVASSLANSKGGNAKKFRTVIVLYLLSTLSAAIVSVFTSFAFPVSIPLAGLEATDTSNAPQGMAEVVMNLLKSFVTNPVGALVNANYIGILFWAVVFGMALKLASPATKSMMEDLAGAVSSAVRWVIACAPLGILGLAFSAVAESGLDIFRTYGHLVLLLVGTMLMVALIINPLIVALVLRRNPYPLVFRCLRASGVTAFFTRSSAANIPVNMELCKNLGLDEDLYSVSIPLGSTINMDGAAVTITIFSLAAAFTTGVHVTVPMAIFLSIVATFSACGTSGVAGGSLMLVPLGCSLFGISNDIAMQLVGVGFIISVIQDSLETALNSSGDVLFTATAEFRDWRKQGKKLPL</sequence>
<keyword evidence="2" id="KW-0813">Transport</keyword>
<keyword evidence="6" id="KW-0029">Amino-acid transport</keyword>
<dbReference type="GO" id="GO:0005295">
    <property type="term" value="F:neutral L-amino acid:sodium symporter activity"/>
    <property type="evidence" value="ECO:0007669"/>
    <property type="project" value="TreeGrafter"/>
</dbReference>
<feature type="transmembrane region" description="Helical" evidence="9">
    <location>
        <begin position="42"/>
        <end position="64"/>
    </location>
</feature>
<dbReference type="EMBL" id="KC246794">
    <property type="protein sequence ID" value="AHF24458.1"/>
    <property type="molecule type" value="Genomic_DNA"/>
</dbReference>
<feature type="transmembrane region" description="Helical" evidence="9">
    <location>
        <begin position="76"/>
        <end position="99"/>
    </location>
</feature>
<name>W0FI78_9BACT</name>
<evidence type="ECO:0000256" key="9">
    <source>
        <dbReference type="SAM" id="Phobius"/>
    </source>
</evidence>
<keyword evidence="5" id="KW-0769">Symport</keyword>
<dbReference type="PANTHER" id="PTHR42865:SF8">
    <property type="entry name" value="SERINE_THREONINE TRANSPORTER SSTT"/>
    <property type="match status" value="1"/>
</dbReference>
<feature type="transmembrane region" description="Helical" evidence="9">
    <location>
        <begin position="12"/>
        <end position="30"/>
    </location>
</feature>
<dbReference type="GO" id="GO:0015826">
    <property type="term" value="P:threonine transport"/>
    <property type="evidence" value="ECO:0007669"/>
    <property type="project" value="InterPro"/>
</dbReference>
<dbReference type="NCBIfam" id="NF010151">
    <property type="entry name" value="PRK13628.1"/>
    <property type="match status" value="1"/>
</dbReference>
<evidence type="ECO:0000256" key="1">
    <source>
        <dbReference type="ARBA" id="ARBA00004141"/>
    </source>
</evidence>